<dbReference type="EMBL" id="PRFA01000058">
    <property type="protein sequence ID" value="PWU89626.1"/>
    <property type="molecule type" value="Genomic_DNA"/>
</dbReference>
<dbReference type="VEuPathDB" id="TriTrypDB:TCSYLVIO_006833"/>
<evidence type="ECO:0000259" key="1">
    <source>
        <dbReference type="Pfam" id="PF03061"/>
    </source>
</evidence>
<organism evidence="2 3">
    <name type="scientific">Trypanosoma cruzi</name>
    <dbReference type="NCBI Taxonomy" id="5693"/>
    <lineage>
        <taxon>Eukaryota</taxon>
        <taxon>Discoba</taxon>
        <taxon>Euglenozoa</taxon>
        <taxon>Kinetoplastea</taxon>
        <taxon>Metakinetoplastina</taxon>
        <taxon>Trypanosomatida</taxon>
        <taxon>Trypanosomatidae</taxon>
        <taxon>Trypanosoma</taxon>
        <taxon>Schizotrypanum</taxon>
    </lineage>
</organism>
<feature type="domain" description="Thioesterase" evidence="1">
    <location>
        <begin position="87"/>
        <end position="161"/>
    </location>
</feature>
<dbReference type="InterPro" id="IPR029069">
    <property type="entry name" value="HotDog_dom_sf"/>
</dbReference>
<dbReference type="VEuPathDB" id="TriTrypDB:Tc_MARK_5590"/>
<sequence length="203" mass="22248">MMFARQPLWVPLLTHAPVFLERYLSLAQASPHTKLLLDSINYSPEDTRVLLVPDARAKGRHVTYAMAFPFTVTAAVCDAGIPGGADGGVMSSGAFTSLLDVTTTIHVTERIMPSRDAHVSVSMQTNCLHPIRLGEKVLLISRADKMGSRLAFMSAELLRDNCGGNTALDGEPPAATVEEMERFLRRFEILANGKHVKCFIRPK</sequence>
<dbReference type="Gene3D" id="3.10.129.10">
    <property type="entry name" value="Hotdog Thioesterase"/>
    <property type="match status" value="1"/>
</dbReference>
<comment type="caution">
    <text evidence="2">The sequence shown here is derived from an EMBL/GenBank/DDBJ whole genome shotgun (WGS) entry which is preliminary data.</text>
</comment>
<dbReference type="VEuPathDB" id="TriTrypDB:ECC02_009503"/>
<dbReference type="VEuPathDB" id="TriTrypDB:TcBrA4_0047230"/>
<reference evidence="2 3" key="1">
    <citation type="journal article" date="2018" name="Microb. Genom.">
        <title>Expanding an expanded genome: long-read sequencing of Trypanosoma cruzi.</title>
        <authorList>
            <person name="Berna L."/>
            <person name="Rodriguez M."/>
            <person name="Chiribao M.L."/>
            <person name="Parodi-Talice A."/>
            <person name="Pita S."/>
            <person name="Rijo G."/>
            <person name="Alvarez-Valin F."/>
            <person name="Robello C."/>
        </authorList>
    </citation>
    <scope>NUCLEOTIDE SEQUENCE [LARGE SCALE GENOMIC DNA]</scope>
    <source>
        <strain evidence="2 3">Dm28c</strain>
    </source>
</reference>
<dbReference type="SUPFAM" id="SSF54637">
    <property type="entry name" value="Thioesterase/thiol ester dehydrase-isomerase"/>
    <property type="match status" value="1"/>
</dbReference>
<dbReference type="AlphaFoldDB" id="A0A2V2V280"/>
<dbReference type="Proteomes" id="UP000246121">
    <property type="component" value="Unassembled WGS sequence"/>
</dbReference>
<dbReference type="Pfam" id="PF03061">
    <property type="entry name" value="4HBT"/>
    <property type="match status" value="1"/>
</dbReference>
<dbReference type="VEuPathDB" id="TriTrypDB:TcG_02568"/>
<dbReference type="InterPro" id="IPR006683">
    <property type="entry name" value="Thioestr_dom"/>
</dbReference>
<dbReference type="VEuPathDB" id="TriTrypDB:TcCL_NonESM06528"/>
<dbReference type="VEuPathDB" id="TriTrypDB:C4B63_58g136"/>
<name>A0A2V2V280_TRYCR</name>
<evidence type="ECO:0000313" key="2">
    <source>
        <dbReference type="EMBL" id="PWU89626.1"/>
    </source>
</evidence>
<dbReference type="VEuPathDB" id="TriTrypDB:TcCLB.511367.129"/>
<accession>A0A2V2V280</accession>
<proteinExistence type="predicted"/>
<protein>
    <recommendedName>
        <fullName evidence="1">Thioesterase domain-containing protein</fullName>
    </recommendedName>
</protein>
<evidence type="ECO:0000313" key="3">
    <source>
        <dbReference type="Proteomes" id="UP000246121"/>
    </source>
</evidence>
<dbReference type="VEuPathDB" id="TriTrypDB:C3747_271g50"/>
<dbReference type="VEuPathDB" id="TriTrypDB:BCY84_20428"/>
<gene>
    <name evidence="2" type="ORF">C4B63_58g136</name>
</gene>